<reference evidence="5 6" key="1">
    <citation type="journal article" date="2017" name="Nat. Commun.">
        <title>In situ click chemistry generation of cyclooxygenase-2 inhibitors.</title>
        <authorList>
            <person name="Bhardwaj A."/>
            <person name="Kaur J."/>
            <person name="Wuest M."/>
            <person name="Wuest F."/>
        </authorList>
    </citation>
    <scope>NUCLEOTIDE SEQUENCE [LARGE SCALE GENOMIC DNA]</scope>
    <source>
        <strain evidence="5">S2_018_000_R2_106</strain>
    </source>
</reference>
<dbReference type="PANTHER" id="PTHR30469">
    <property type="entry name" value="MULTIDRUG RESISTANCE PROTEIN MDTA"/>
    <property type="match status" value="1"/>
</dbReference>
<evidence type="ECO:0000259" key="4">
    <source>
        <dbReference type="Pfam" id="PF25954"/>
    </source>
</evidence>
<feature type="domain" description="CusB-like beta-barrel" evidence="4">
    <location>
        <begin position="206"/>
        <end position="275"/>
    </location>
</feature>
<feature type="transmembrane region" description="Helical" evidence="3">
    <location>
        <begin position="22"/>
        <end position="43"/>
    </location>
</feature>
<dbReference type="SUPFAM" id="SSF111369">
    <property type="entry name" value="HlyD-like secretion proteins"/>
    <property type="match status" value="1"/>
</dbReference>
<proteinExistence type="inferred from homology"/>
<comment type="similarity">
    <text evidence="1">Belongs to the membrane fusion protein (MFP) (TC 8.A.1) family.</text>
</comment>
<dbReference type="Pfam" id="PF25954">
    <property type="entry name" value="Beta-barrel_RND_2"/>
    <property type="match status" value="1"/>
</dbReference>
<keyword evidence="3" id="KW-0472">Membrane</keyword>
<evidence type="ECO:0000313" key="5">
    <source>
        <dbReference type="EMBL" id="TKW60600.1"/>
    </source>
</evidence>
<dbReference type="GO" id="GO:0015562">
    <property type="term" value="F:efflux transmembrane transporter activity"/>
    <property type="evidence" value="ECO:0007669"/>
    <property type="project" value="TreeGrafter"/>
</dbReference>
<dbReference type="InterPro" id="IPR006143">
    <property type="entry name" value="RND_pump_MFP"/>
</dbReference>
<protein>
    <submittedName>
        <fullName evidence="5">Efflux RND transporter periplasmic adaptor subunit</fullName>
    </submittedName>
</protein>
<evidence type="ECO:0000313" key="6">
    <source>
        <dbReference type="Proteomes" id="UP000320948"/>
    </source>
</evidence>
<dbReference type="Gene3D" id="2.40.420.20">
    <property type="match status" value="1"/>
</dbReference>
<evidence type="ECO:0000256" key="1">
    <source>
        <dbReference type="ARBA" id="ARBA00009477"/>
    </source>
</evidence>
<dbReference type="Gene3D" id="2.40.30.170">
    <property type="match status" value="1"/>
</dbReference>
<dbReference type="Proteomes" id="UP000320948">
    <property type="component" value="Unassembled WGS sequence"/>
</dbReference>
<dbReference type="NCBIfam" id="TIGR01730">
    <property type="entry name" value="RND_mfp"/>
    <property type="match status" value="1"/>
</dbReference>
<dbReference type="InterPro" id="IPR058792">
    <property type="entry name" value="Beta-barrel_RND_2"/>
</dbReference>
<accession>A0A6N4RC07</accession>
<organism evidence="5 6">
    <name type="scientific">Blastochloris viridis</name>
    <name type="common">Rhodopseudomonas viridis</name>
    <dbReference type="NCBI Taxonomy" id="1079"/>
    <lineage>
        <taxon>Bacteria</taxon>
        <taxon>Pseudomonadati</taxon>
        <taxon>Pseudomonadota</taxon>
        <taxon>Alphaproteobacteria</taxon>
        <taxon>Hyphomicrobiales</taxon>
        <taxon>Blastochloridaceae</taxon>
        <taxon>Blastochloris</taxon>
    </lineage>
</organism>
<keyword evidence="3" id="KW-1133">Transmembrane helix</keyword>
<keyword evidence="3" id="KW-0812">Transmembrane</keyword>
<evidence type="ECO:0000256" key="2">
    <source>
        <dbReference type="SAM" id="Coils"/>
    </source>
</evidence>
<keyword evidence="2" id="KW-0175">Coiled coil</keyword>
<sequence>MVVSTSIRTGKPLVRQSIMKKYILYTLLFLGGAAALYGLWSWLKPTTVEVTTPTRGPVVDAVYASGTVEPEVMYPVAPRVTARLTQLLADEGDVVAPGQVLGKLEAADLTANLMELKAREANAKAQFEREQRLLPQGGTSQAAFDTAQADYRAATQARKAAEAQVGFTQLTAMVTSTVVYRQGEVGELIPANTTVFWLAEPGNLRISVQVDEEDIPQVQLGQRVLMRSDAFPGKSFEGRVTSITPKGDAEARSFRVRVGLPSDIPFRIGMTVETNIILRTEDNALLIPTSAVSSGKVWKVVNGEAHQSVVTTGVLGPDKTEILGGVSPSDIIVVSPEADLENGQKLHTEMRTKK</sequence>
<dbReference type="Gene3D" id="1.10.287.470">
    <property type="entry name" value="Helix hairpin bin"/>
    <property type="match status" value="1"/>
</dbReference>
<comment type="caution">
    <text evidence="5">The sequence shown here is derived from an EMBL/GenBank/DDBJ whole genome shotgun (WGS) entry which is preliminary data.</text>
</comment>
<gene>
    <name evidence="5" type="ORF">DI628_06770</name>
</gene>
<dbReference type="GO" id="GO:1990281">
    <property type="term" value="C:efflux pump complex"/>
    <property type="evidence" value="ECO:0007669"/>
    <property type="project" value="TreeGrafter"/>
</dbReference>
<feature type="coiled-coil region" evidence="2">
    <location>
        <begin position="106"/>
        <end position="164"/>
    </location>
</feature>
<name>A0A6N4RC07_BLAVI</name>
<dbReference type="AlphaFoldDB" id="A0A6N4RC07"/>
<dbReference type="EMBL" id="VAFM01000002">
    <property type="protein sequence ID" value="TKW60600.1"/>
    <property type="molecule type" value="Genomic_DNA"/>
</dbReference>
<evidence type="ECO:0000256" key="3">
    <source>
        <dbReference type="SAM" id="Phobius"/>
    </source>
</evidence>